<feature type="domain" description="SIS" evidence="5">
    <location>
        <begin position="125"/>
        <end position="265"/>
    </location>
</feature>
<name>A0A1Y0CJF7_9BACI</name>
<dbReference type="InterPro" id="IPR035472">
    <property type="entry name" value="RpiR-like_SIS"/>
</dbReference>
<dbReference type="PROSITE" id="PS51071">
    <property type="entry name" value="HTH_RPIR"/>
    <property type="match status" value="1"/>
</dbReference>
<evidence type="ECO:0000313" key="6">
    <source>
        <dbReference type="EMBL" id="ART75322.1"/>
    </source>
</evidence>
<dbReference type="GO" id="GO:1901135">
    <property type="term" value="P:carbohydrate derivative metabolic process"/>
    <property type="evidence" value="ECO:0007669"/>
    <property type="project" value="InterPro"/>
</dbReference>
<feature type="domain" description="HTH rpiR-type" evidence="4">
    <location>
        <begin position="2"/>
        <end position="78"/>
    </location>
</feature>
<keyword evidence="2" id="KW-0238">DNA-binding</keyword>
<dbReference type="GO" id="GO:0003677">
    <property type="term" value="F:DNA binding"/>
    <property type="evidence" value="ECO:0007669"/>
    <property type="project" value="UniProtKB-KW"/>
</dbReference>
<reference evidence="7 9" key="2">
    <citation type="submission" date="2019-08" db="EMBL/GenBank/DDBJ databases">
        <title>Bacillus genomes from the desert of Cuatro Cienegas, Coahuila.</title>
        <authorList>
            <person name="Olmedo-Alvarez G."/>
        </authorList>
    </citation>
    <scope>NUCLEOTIDE SEQUENCE [LARGE SCALE GENOMIC DNA]</scope>
    <source>
        <strain evidence="7 9">CH88_3T</strain>
    </source>
</reference>
<dbReference type="AlphaFoldDB" id="A0A1Y0CJF7"/>
<evidence type="ECO:0000313" key="7">
    <source>
        <dbReference type="EMBL" id="TYS58698.1"/>
    </source>
</evidence>
<dbReference type="Pfam" id="PF01380">
    <property type="entry name" value="SIS"/>
    <property type="match status" value="1"/>
</dbReference>
<dbReference type="KEGG" id="bhk:B4U37_04375"/>
<dbReference type="CDD" id="cd05013">
    <property type="entry name" value="SIS_RpiR"/>
    <property type="match status" value="1"/>
</dbReference>
<dbReference type="EMBL" id="CP020880">
    <property type="protein sequence ID" value="ART75322.1"/>
    <property type="molecule type" value="Genomic_DNA"/>
</dbReference>
<sequence length="283" mass="31172">MNGGLLRLREALSTINPAERNAATFILENPEQVCTLSVKELADKSNSSQAAIIRLCKKIGLDGYKELKLRIAGDVTSISSNSQEAYHEFKYNADIPTFMKTITENNIKSLRDTLELLDKEEVSKAVELLHKAHRIDFYGVAASQLIAQDAQQKFMRINKLCTAYSDSHLQLTSATTMTKGDVAVGISYSGETTQTIEALREAQKAGAATIAITKYGNNTLKELSDISLSISSMESSIRSAATSSRISQLNVIDILFTAVAAIDFEQSVEYLKKSRETINKTYR</sequence>
<dbReference type="InterPro" id="IPR046348">
    <property type="entry name" value="SIS_dom_sf"/>
</dbReference>
<dbReference type="Pfam" id="PF01418">
    <property type="entry name" value="HTH_6"/>
    <property type="match status" value="1"/>
</dbReference>
<dbReference type="InterPro" id="IPR047640">
    <property type="entry name" value="RpiR-like"/>
</dbReference>
<evidence type="ECO:0000256" key="2">
    <source>
        <dbReference type="ARBA" id="ARBA00023125"/>
    </source>
</evidence>
<keyword evidence="1" id="KW-0805">Transcription regulation</keyword>
<keyword evidence="3" id="KW-0804">Transcription</keyword>
<dbReference type="SUPFAM" id="SSF46689">
    <property type="entry name" value="Homeodomain-like"/>
    <property type="match status" value="1"/>
</dbReference>
<evidence type="ECO:0000259" key="5">
    <source>
        <dbReference type="PROSITE" id="PS51464"/>
    </source>
</evidence>
<dbReference type="InterPro" id="IPR000281">
    <property type="entry name" value="HTH_RpiR"/>
</dbReference>
<dbReference type="Proteomes" id="UP000323393">
    <property type="component" value="Unassembled WGS sequence"/>
</dbReference>
<dbReference type="Gene3D" id="3.40.50.10490">
    <property type="entry name" value="Glucose-6-phosphate isomerase like protein, domain 1"/>
    <property type="match status" value="1"/>
</dbReference>
<dbReference type="GeneID" id="96737662"/>
<dbReference type="InterPro" id="IPR001347">
    <property type="entry name" value="SIS_dom"/>
</dbReference>
<evidence type="ECO:0000313" key="9">
    <source>
        <dbReference type="Proteomes" id="UP000323393"/>
    </source>
</evidence>
<dbReference type="SUPFAM" id="SSF53697">
    <property type="entry name" value="SIS domain"/>
    <property type="match status" value="1"/>
</dbReference>
<dbReference type="RefSeq" id="WP_088017247.1">
    <property type="nucleotide sequence ID" value="NZ_CP020880.1"/>
</dbReference>
<dbReference type="GO" id="GO:0097367">
    <property type="term" value="F:carbohydrate derivative binding"/>
    <property type="evidence" value="ECO:0007669"/>
    <property type="project" value="InterPro"/>
</dbReference>
<evidence type="ECO:0000256" key="3">
    <source>
        <dbReference type="ARBA" id="ARBA00023163"/>
    </source>
</evidence>
<keyword evidence="8" id="KW-1185">Reference proteome</keyword>
<dbReference type="InterPro" id="IPR009057">
    <property type="entry name" value="Homeodomain-like_sf"/>
</dbReference>
<dbReference type="PANTHER" id="PTHR30514">
    <property type="entry name" value="GLUCOKINASE"/>
    <property type="match status" value="1"/>
</dbReference>
<accession>A0A1Y0CJF7</accession>
<dbReference type="InterPro" id="IPR036388">
    <property type="entry name" value="WH-like_DNA-bd_sf"/>
</dbReference>
<dbReference type="PROSITE" id="PS51464">
    <property type="entry name" value="SIS"/>
    <property type="match status" value="1"/>
</dbReference>
<dbReference type="GO" id="GO:0003700">
    <property type="term" value="F:DNA-binding transcription factor activity"/>
    <property type="evidence" value="ECO:0007669"/>
    <property type="project" value="InterPro"/>
</dbReference>
<evidence type="ECO:0000256" key="1">
    <source>
        <dbReference type="ARBA" id="ARBA00023015"/>
    </source>
</evidence>
<gene>
    <name evidence="6" type="ORF">B4U37_04375</name>
    <name evidence="7" type="ORF">FZC74_12930</name>
</gene>
<organism evidence="7 9">
    <name type="scientific">Sutcliffiella horikoshii</name>
    <dbReference type="NCBI Taxonomy" id="79883"/>
    <lineage>
        <taxon>Bacteria</taxon>
        <taxon>Bacillati</taxon>
        <taxon>Bacillota</taxon>
        <taxon>Bacilli</taxon>
        <taxon>Bacillales</taxon>
        <taxon>Bacillaceae</taxon>
        <taxon>Sutcliffiella</taxon>
    </lineage>
</organism>
<dbReference type="PANTHER" id="PTHR30514:SF1">
    <property type="entry name" value="HTH-TYPE TRANSCRIPTIONAL REGULATOR HEXR-RELATED"/>
    <property type="match status" value="1"/>
</dbReference>
<dbReference type="Gene3D" id="1.10.10.10">
    <property type="entry name" value="Winged helix-like DNA-binding domain superfamily/Winged helix DNA-binding domain"/>
    <property type="match status" value="1"/>
</dbReference>
<reference evidence="6 8" key="1">
    <citation type="submission" date="2017-04" db="EMBL/GenBank/DDBJ databases">
        <title>Complete Genome Sequence of the Bacillus horikoshii 20a strain from Cuatro Cienegas, Coahuila, Mexico.</title>
        <authorList>
            <person name="Zarza E."/>
            <person name="Alcaraz L.D."/>
            <person name="Aguilar-Salinas B."/>
            <person name="Islas A."/>
            <person name="Olmedo-Alvarez G."/>
        </authorList>
    </citation>
    <scope>NUCLEOTIDE SEQUENCE [LARGE SCALE GENOMIC DNA]</scope>
    <source>
        <strain evidence="6 8">20a</strain>
    </source>
</reference>
<dbReference type="Proteomes" id="UP000195573">
    <property type="component" value="Chromosome"/>
</dbReference>
<protein>
    <submittedName>
        <fullName evidence="6 7">RpiR family transcriptional regulator</fullName>
    </submittedName>
</protein>
<evidence type="ECO:0000259" key="4">
    <source>
        <dbReference type="PROSITE" id="PS51071"/>
    </source>
</evidence>
<evidence type="ECO:0000313" key="8">
    <source>
        <dbReference type="Proteomes" id="UP000195573"/>
    </source>
</evidence>
<proteinExistence type="predicted"/>
<dbReference type="EMBL" id="VTEU01000004">
    <property type="protein sequence ID" value="TYS58698.1"/>
    <property type="molecule type" value="Genomic_DNA"/>
</dbReference>